<accession>A0ABR0BQD1</accession>
<feature type="compositionally biased region" description="Basic and acidic residues" evidence="1">
    <location>
        <begin position="1"/>
        <end position="12"/>
    </location>
</feature>
<dbReference type="Proteomes" id="UP001287286">
    <property type="component" value="Unassembled WGS sequence"/>
</dbReference>
<sequence length="82" mass="8472">MSSSDTESKTADKATSPEGANADVSAAVEDLLNTLSNKFASVSSEIFAKSTHRHVRLPLQEVLANSGATATSGRNVAQIGQP</sequence>
<proteinExistence type="predicted"/>
<name>A0ABR0BQD1_PURLI</name>
<gene>
    <name evidence="2" type="ORF">Purlil1_9519</name>
</gene>
<evidence type="ECO:0000313" key="2">
    <source>
        <dbReference type="EMBL" id="KAK4086207.1"/>
    </source>
</evidence>
<comment type="caution">
    <text evidence="2">The sequence shown here is derived from an EMBL/GenBank/DDBJ whole genome shotgun (WGS) entry which is preliminary data.</text>
</comment>
<evidence type="ECO:0000313" key="3">
    <source>
        <dbReference type="Proteomes" id="UP001287286"/>
    </source>
</evidence>
<organism evidence="2 3">
    <name type="scientific">Purpureocillium lilacinum</name>
    <name type="common">Paecilomyces lilacinus</name>
    <dbReference type="NCBI Taxonomy" id="33203"/>
    <lineage>
        <taxon>Eukaryota</taxon>
        <taxon>Fungi</taxon>
        <taxon>Dikarya</taxon>
        <taxon>Ascomycota</taxon>
        <taxon>Pezizomycotina</taxon>
        <taxon>Sordariomycetes</taxon>
        <taxon>Hypocreomycetidae</taxon>
        <taxon>Hypocreales</taxon>
        <taxon>Ophiocordycipitaceae</taxon>
        <taxon>Purpureocillium</taxon>
    </lineage>
</organism>
<dbReference type="EMBL" id="JAWRVI010000043">
    <property type="protein sequence ID" value="KAK4086207.1"/>
    <property type="molecule type" value="Genomic_DNA"/>
</dbReference>
<reference evidence="2 3" key="1">
    <citation type="journal article" date="2024" name="Microbiol. Resour. Announc.">
        <title>Genome annotations for the ascomycete fungi Trichoderma harzianum, Trichoderma aggressivum, and Purpureocillium lilacinum.</title>
        <authorList>
            <person name="Beijen E.P.W."/>
            <person name="Ohm R.A."/>
        </authorList>
    </citation>
    <scope>NUCLEOTIDE SEQUENCE [LARGE SCALE GENOMIC DNA]</scope>
    <source>
        <strain evidence="2 3">CBS 150709</strain>
    </source>
</reference>
<protein>
    <submittedName>
        <fullName evidence="2">Uncharacterized protein</fullName>
    </submittedName>
</protein>
<feature type="region of interest" description="Disordered" evidence="1">
    <location>
        <begin position="1"/>
        <end position="22"/>
    </location>
</feature>
<keyword evidence="3" id="KW-1185">Reference proteome</keyword>
<evidence type="ECO:0000256" key="1">
    <source>
        <dbReference type="SAM" id="MobiDB-lite"/>
    </source>
</evidence>